<gene>
    <name evidence="4" type="ORF">PXH66_08920</name>
</gene>
<evidence type="ECO:0000259" key="1">
    <source>
        <dbReference type="Pfam" id="PF07944"/>
    </source>
</evidence>
<dbReference type="Proteomes" id="UP001218638">
    <property type="component" value="Chromosome"/>
</dbReference>
<dbReference type="InterPro" id="IPR012878">
    <property type="entry name" value="Beta-AFase-like_GH127_cat"/>
</dbReference>
<dbReference type="SUPFAM" id="SSF48208">
    <property type="entry name" value="Six-hairpin glycosidases"/>
    <property type="match status" value="1"/>
</dbReference>
<dbReference type="InterPro" id="IPR049049">
    <property type="entry name" value="Beta-AFase-like_GH127_C"/>
</dbReference>
<dbReference type="Pfam" id="PF07944">
    <property type="entry name" value="Beta-AFase-like_GH127_cat"/>
    <property type="match status" value="1"/>
</dbReference>
<dbReference type="GO" id="GO:0005975">
    <property type="term" value="P:carbohydrate metabolic process"/>
    <property type="evidence" value="ECO:0007669"/>
    <property type="project" value="InterPro"/>
</dbReference>
<dbReference type="KEGG" id="slom:PXH66_08920"/>
<proteinExistence type="predicted"/>
<dbReference type="PANTHER" id="PTHR43465:SF2">
    <property type="entry name" value="DUF1680 DOMAIN PROTEIN (AFU_ORTHOLOGUE AFUA_1G08910)"/>
    <property type="match status" value="1"/>
</dbReference>
<keyword evidence="5" id="KW-1185">Reference proteome</keyword>
<dbReference type="EMBL" id="CP119075">
    <property type="protein sequence ID" value="WED66970.1"/>
    <property type="molecule type" value="Genomic_DNA"/>
</dbReference>
<keyword evidence="4" id="KW-0378">Hydrolase</keyword>
<accession>A0AAF0CS02</accession>
<dbReference type="PANTHER" id="PTHR43465">
    <property type="entry name" value="DUF1680 DOMAIN PROTEIN (AFU_ORTHOLOGUE AFUA_1G08910)"/>
    <property type="match status" value="1"/>
</dbReference>
<feature type="domain" description="Non-reducing end beta-L-arabinofuranosidase-like GH127 middle" evidence="2">
    <location>
        <begin position="436"/>
        <end position="526"/>
    </location>
</feature>
<evidence type="ECO:0000313" key="4">
    <source>
        <dbReference type="EMBL" id="WED66970.1"/>
    </source>
</evidence>
<dbReference type="InterPro" id="IPR049046">
    <property type="entry name" value="Beta-AFase-like_GH127_middle"/>
</dbReference>
<dbReference type="AlphaFoldDB" id="A0AAF0CS02"/>
<dbReference type="InterPro" id="IPR008928">
    <property type="entry name" value="6-hairpin_glycosidase_sf"/>
</dbReference>
<protein>
    <submittedName>
        <fullName evidence="4">Glycoside hydrolase family 127 protein</fullName>
    </submittedName>
</protein>
<evidence type="ECO:0000259" key="3">
    <source>
        <dbReference type="Pfam" id="PF20737"/>
    </source>
</evidence>
<dbReference type="Pfam" id="PF20736">
    <property type="entry name" value="Glyco_hydro127M"/>
    <property type="match status" value="1"/>
</dbReference>
<dbReference type="Pfam" id="PF20737">
    <property type="entry name" value="Glyco_hydro127C"/>
    <property type="match status" value="1"/>
</dbReference>
<dbReference type="InterPro" id="IPR049174">
    <property type="entry name" value="Beta-AFase-like"/>
</dbReference>
<sequence length="641" mass="70691">MPTPTSLPLAAVRFTGGLLAERIERIGTVTLQRQWEALNDRIPGAPPSHAVRNLRIAAGDETGAFAGLCFQDSDMAKWLEAACYRLTLTSDAKLSAAVDELVDLYERAQAPDGYLHTYHQLQPDIPRWSNLRDMHELYCAGHFIEAAVAHHGATGSPRLLAVATKLTALLARTFGHGQDQIRGYPGHPELELALVRLAHATGDGSALELAHYFVSERGASPAYFTAEASARQEKTPPIYVHGDDLAYWQAHAPVVEHTEPRGHAVRAMYLYAAMADLTRDRGDKALGETCRRLWDDMVARHLYIIGGIGSDGPGGEKFSAPFDLPDDRSYAETCAAIGLVFWARRMLDLELDARYTEVMERALYNNVLAGLSRDGCHYFYVNPLAVTPPETHRRYDCRMVKTQRVPWFGCACCPPNVARLLSSLGQYAVSRTAEGLALHLFADMTIREDAWHVRVTTDYPWTSRVVITVEAAPAETVELAVRASGPVPGAQWALNGAPLTATAEHGYLRLRRRWEEGDTLMADLPLPVQRVRAHPGLTAAAGRIALQRGPLVYAVEEADHGAQLGTLGVRRDAPLEVSFDGDLWDGVMVITGEAQREIAPAGLYDDASPVRQATPLRAIPYAWWGHRGEGEMRIWIRDYET</sequence>
<name>A0AAF0CS02_9BACT</name>
<dbReference type="RefSeq" id="WP_330929685.1">
    <property type="nucleotide sequence ID" value="NZ_CP119075.1"/>
</dbReference>
<organism evidence="4 5">
    <name type="scientific">Synoicihabitans lomoniglobus</name>
    <dbReference type="NCBI Taxonomy" id="2909285"/>
    <lineage>
        <taxon>Bacteria</taxon>
        <taxon>Pseudomonadati</taxon>
        <taxon>Verrucomicrobiota</taxon>
        <taxon>Opitutia</taxon>
        <taxon>Opitutales</taxon>
        <taxon>Opitutaceae</taxon>
        <taxon>Synoicihabitans</taxon>
    </lineage>
</organism>
<dbReference type="GO" id="GO:0016787">
    <property type="term" value="F:hydrolase activity"/>
    <property type="evidence" value="ECO:0007669"/>
    <property type="project" value="UniProtKB-KW"/>
</dbReference>
<feature type="domain" description="Non-reducing end beta-L-arabinofuranosidase-like GH127 C-terminal" evidence="3">
    <location>
        <begin position="528"/>
        <end position="637"/>
    </location>
</feature>
<evidence type="ECO:0000259" key="2">
    <source>
        <dbReference type="Pfam" id="PF20736"/>
    </source>
</evidence>
<feature type="domain" description="Non-reducing end beta-L-arabinofuranosidase-like GH127 catalytic" evidence="1">
    <location>
        <begin position="12"/>
        <end position="425"/>
    </location>
</feature>
<reference evidence="4" key="1">
    <citation type="submission" date="2023-03" db="EMBL/GenBank/DDBJ databases">
        <title>Lomoglobus Profundus gen. nov., sp. nov., a novel member of the phylum Verrucomicrobia, isolated from deep-marine sediment of South China Sea.</title>
        <authorList>
            <person name="Ahmad T."/>
            <person name="Ishaq S.E."/>
            <person name="Wang F."/>
        </authorList>
    </citation>
    <scope>NUCLEOTIDE SEQUENCE</scope>
    <source>
        <strain evidence="4">LMO-M01</strain>
    </source>
</reference>
<evidence type="ECO:0000313" key="5">
    <source>
        <dbReference type="Proteomes" id="UP001218638"/>
    </source>
</evidence>